<dbReference type="Pfam" id="PF08662">
    <property type="entry name" value="eIF2A"/>
    <property type="match status" value="1"/>
</dbReference>
<evidence type="ECO:0000259" key="8">
    <source>
        <dbReference type="Pfam" id="PF08662"/>
    </source>
</evidence>
<dbReference type="GO" id="GO:0003743">
    <property type="term" value="F:translation initiation factor activity"/>
    <property type="evidence" value="ECO:0007669"/>
    <property type="project" value="UniProtKB-KW"/>
</dbReference>
<reference evidence="9 10" key="2">
    <citation type="submission" date="2018-08" db="EMBL/GenBank/DDBJ databases">
        <authorList>
            <person name="Laetsch R D."/>
            <person name="Stevens L."/>
            <person name="Kumar S."/>
            <person name="Blaxter L. M."/>
        </authorList>
    </citation>
    <scope>NUCLEOTIDE SEQUENCE [LARGE SCALE GENOMIC DNA]</scope>
</reference>
<comment type="subcellular location">
    <subcellularLocation>
        <location evidence="1 7">Cytoplasm</location>
    </subcellularLocation>
</comment>
<dbReference type="InterPro" id="IPR034363">
    <property type="entry name" value="eIF3B_RRM"/>
</dbReference>
<dbReference type="InterPro" id="IPR012677">
    <property type="entry name" value="Nucleotide-bd_a/b_plait_sf"/>
</dbReference>
<dbReference type="OrthoDB" id="10250414at2759"/>
<evidence type="ECO:0000313" key="11">
    <source>
        <dbReference type="WBParaSite" id="nOo.2.0.1.t03136-RA"/>
    </source>
</evidence>
<dbReference type="SUPFAM" id="SSF82171">
    <property type="entry name" value="DPP6 N-terminal domain-like"/>
    <property type="match status" value="1"/>
</dbReference>
<dbReference type="InterPro" id="IPR013979">
    <property type="entry name" value="TIF_beta_prop-like"/>
</dbReference>
<dbReference type="WBParaSite" id="nOo.2.0.1.t03136-RA">
    <property type="protein sequence ID" value="nOo.2.0.1.t03136-RA"/>
    <property type="gene ID" value="nOo.2.0.1.g03136"/>
</dbReference>
<protein>
    <recommendedName>
        <fullName evidence="7">Eukaryotic translation initiation factor 3 subunit B</fullName>
        <shortName evidence="7">eIF3b</shortName>
    </recommendedName>
</protein>
<keyword evidence="3 7" id="KW-0396">Initiation factor</keyword>
<dbReference type="GO" id="GO:0003723">
    <property type="term" value="F:RNA binding"/>
    <property type="evidence" value="ECO:0007669"/>
    <property type="project" value="UniProtKB-KW"/>
</dbReference>
<comment type="subunit">
    <text evidence="7">Component of the eukaryotic translation initiation factor 3 (eIF-3) complex.</text>
</comment>
<dbReference type="Gene3D" id="3.30.70.330">
    <property type="match status" value="1"/>
</dbReference>
<comment type="similarity">
    <text evidence="7">Belongs to the eIF-3 subunit B family.</text>
</comment>
<dbReference type="AlphaFoldDB" id="A0A182E560"/>
<dbReference type="CDD" id="cd12278">
    <property type="entry name" value="RRM_eIF3B"/>
    <property type="match status" value="1"/>
</dbReference>
<gene>
    <name evidence="9" type="ORF">NOO_LOCUS3136</name>
</gene>
<keyword evidence="4" id="KW-0853">WD repeat</keyword>
<keyword evidence="2 7" id="KW-0963">Cytoplasm</keyword>
<proteinExistence type="inferred from homology"/>
<evidence type="ECO:0000256" key="6">
    <source>
        <dbReference type="ARBA" id="ARBA00022917"/>
    </source>
</evidence>
<dbReference type="Gene3D" id="2.120.10.30">
    <property type="entry name" value="TolB, C-terminal domain"/>
    <property type="match status" value="1"/>
</dbReference>
<evidence type="ECO:0000256" key="2">
    <source>
        <dbReference type="ARBA" id="ARBA00022490"/>
    </source>
</evidence>
<evidence type="ECO:0000256" key="1">
    <source>
        <dbReference type="ARBA" id="ARBA00004496"/>
    </source>
</evidence>
<evidence type="ECO:0000313" key="9">
    <source>
        <dbReference type="EMBL" id="VDK68115.1"/>
    </source>
</evidence>
<accession>A0A182E560</accession>
<dbReference type="InterPro" id="IPR011042">
    <property type="entry name" value="6-blade_b-propeller_TolB-like"/>
</dbReference>
<dbReference type="InterPro" id="IPR011400">
    <property type="entry name" value="EIF3B"/>
</dbReference>
<sequence>MVAADLILDENVPEESSFSDSEYDFKETATDEELVGDILRRKPSLSEYDHCCIIVSGIPIVGENRLLKLKSVLGKIFGRIHSEFNDFYPVDENGSTKAYCKYLLSHIRLDKEKPPKLIFGLGYCFVEYPSSEIAENATAILHGYLLDKNHTFSANLFDDLNKFEKPDGNWKPPEARPYNNIGDLWSWLQNEKCYDQFAVHYERDAHGSKYGSASPFVGVYEYRKGQDPMPITERHYWTETVFRWSPNGTFFVSVHRMGVALWAGANFERFARYPHENVVMLDFSPCERFLVTYSLPENRWADDTNSLRIFDTMTGEMRRGFSLLSQEGSNELPCWPYFQWSADSRTLGSDETYLTCSEANGFVACPKPGGNGINVYETKDFTLLDKKHVIIEGLRTFRWSPTRPILAYYCDERTSDNAPAEIGLMEIPSKKKLRAQRIFSVSEAELFWNKNGDRLAVHTERYQKKNIKTSASGAVEEIKYTNPTSHIEIFDARGKDISVLSMPLSESFIAFDWEPSGDKFCVLVGSQHKSTPFIYYLDTTKHAPQLISKFEPMERFSDVLWAPAGGWLVVFSAGTASGNIMFIDSNGTRPTRTNLVEYPGFNKGSWDPTGRYFTAACTIGGGKGDTGYRIYTFQGRELYRKPLDRLMQFKWRPRLPVKLPDEIIKMIRKNLKTTSAKFEEEDKMERGKATKEVSEKRKKIMADFIQIRNICTKKLAEEAELRLQLRGGLDMLKADNEDLVEETITVPLTTEKVKLQEVTIPEE</sequence>
<keyword evidence="10" id="KW-1185">Reference proteome</keyword>
<name>A0A182E560_ONCOC</name>
<dbReference type="GO" id="GO:0005852">
    <property type="term" value="C:eukaryotic translation initiation factor 3 complex"/>
    <property type="evidence" value="ECO:0007669"/>
    <property type="project" value="InterPro"/>
</dbReference>
<dbReference type="PANTHER" id="PTHR14068:SF0">
    <property type="entry name" value="EUKARYOTIC TRANSLATION INITIATION FACTOR 3 SUBUNIT B"/>
    <property type="match status" value="1"/>
</dbReference>
<feature type="domain" description="Translation initiation factor beta propellor-like" evidence="8">
    <location>
        <begin position="437"/>
        <end position="648"/>
    </location>
</feature>
<evidence type="ECO:0000256" key="7">
    <source>
        <dbReference type="PIRNR" id="PIRNR036424"/>
    </source>
</evidence>
<dbReference type="PANTHER" id="PTHR14068">
    <property type="entry name" value="EUKARYOTIC TRANSLATION INITIATION FACTOR 3 EIF3 -RELATED"/>
    <property type="match status" value="1"/>
</dbReference>
<keyword evidence="5 7" id="KW-0694">RNA-binding</keyword>
<dbReference type="PIRSF" id="PIRSF036424">
    <property type="entry name" value="eIF3b"/>
    <property type="match status" value="1"/>
</dbReference>
<evidence type="ECO:0000313" key="10">
    <source>
        <dbReference type="Proteomes" id="UP000271087"/>
    </source>
</evidence>
<dbReference type="Proteomes" id="UP000271087">
    <property type="component" value="Unassembled WGS sequence"/>
</dbReference>
<comment type="function">
    <text evidence="7">Component of the eukaryotic translation initiation factor 3 (eIF-3) complex, which is involved in protein synthesis and, together with other initiation factors, stimulates binding of mRNA and methionyl-tRNAi to the 40S ribosome.</text>
</comment>
<dbReference type="InterPro" id="IPR015943">
    <property type="entry name" value="WD40/YVTN_repeat-like_dom_sf"/>
</dbReference>
<evidence type="ECO:0000256" key="5">
    <source>
        <dbReference type="ARBA" id="ARBA00022884"/>
    </source>
</evidence>
<keyword evidence="6 7" id="KW-0648">Protein biosynthesis</keyword>
<dbReference type="STRING" id="42157.A0A182E560"/>
<reference evidence="11" key="1">
    <citation type="submission" date="2016-06" db="UniProtKB">
        <authorList>
            <consortium name="WormBaseParasite"/>
        </authorList>
    </citation>
    <scope>IDENTIFICATION</scope>
</reference>
<dbReference type="Gene3D" id="2.130.10.10">
    <property type="entry name" value="YVTN repeat-like/Quinoprotein amine dehydrogenase"/>
    <property type="match status" value="1"/>
</dbReference>
<organism evidence="11">
    <name type="scientific">Onchocerca ochengi</name>
    <name type="common">Filarial nematode worm</name>
    <dbReference type="NCBI Taxonomy" id="42157"/>
    <lineage>
        <taxon>Eukaryota</taxon>
        <taxon>Metazoa</taxon>
        <taxon>Ecdysozoa</taxon>
        <taxon>Nematoda</taxon>
        <taxon>Chromadorea</taxon>
        <taxon>Rhabditida</taxon>
        <taxon>Spirurina</taxon>
        <taxon>Spiruromorpha</taxon>
        <taxon>Filarioidea</taxon>
        <taxon>Onchocercidae</taxon>
        <taxon>Onchocerca</taxon>
    </lineage>
</organism>
<evidence type="ECO:0000256" key="4">
    <source>
        <dbReference type="ARBA" id="ARBA00022574"/>
    </source>
</evidence>
<dbReference type="EMBL" id="UYRW01000569">
    <property type="protein sequence ID" value="VDK68115.1"/>
    <property type="molecule type" value="Genomic_DNA"/>
</dbReference>
<dbReference type="GO" id="GO:0031369">
    <property type="term" value="F:translation initiation factor binding"/>
    <property type="evidence" value="ECO:0007669"/>
    <property type="project" value="InterPro"/>
</dbReference>
<evidence type="ECO:0000256" key="3">
    <source>
        <dbReference type="ARBA" id="ARBA00022540"/>
    </source>
</evidence>